<protein>
    <submittedName>
        <fullName evidence="8">Thermostable alpha-amylase</fullName>
    </submittedName>
</protein>
<dbReference type="GO" id="GO:0005509">
    <property type="term" value="F:calcium ion binding"/>
    <property type="evidence" value="ECO:0007669"/>
    <property type="project" value="InterPro"/>
</dbReference>
<evidence type="ECO:0000313" key="9">
    <source>
        <dbReference type="Proteomes" id="UP000799302"/>
    </source>
</evidence>
<dbReference type="PANTHER" id="PTHR43447">
    <property type="entry name" value="ALPHA-AMYLASE"/>
    <property type="match status" value="1"/>
</dbReference>
<evidence type="ECO:0000256" key="4">
    <source>
        <dbReference type="ARBA" id="ARBA00022801"/>
    </source>
</evidence>
<dbReference type="EMBL" id="MU004240">
    <property type="protein sequence ID" value="KAF2665293.1"/>
    <property type="molecule type" value="Genomic_DNA"/>
</dbReference>
<dbReference type="CDD" id="cd11318">
    <property type="entry name" value="AmyAc_bac_fung_AmyA"/>
    <property type="match status" value="1"/>
</dbReference>
<proteinExistence type="inferred from homology"/>
<dbReference type="InterPro" id="IPR013776">
    <property type="entry name" value="A-amylase_thermo"/>
</dbReference>
<dbReference type="OrthoDB" id="550577at2759"/>
<dbReference type="Gene3D" id="2.40.30.140">
    <property type="match status" value="1"/>
</dbReference>
<keyword evidence="3" id="KW-0479">Metal-binding</keyword>
<keyword evidence="5" id="KW-0119">Carbohydrate metabolism</keyword>
<dbReference type="SUPFAM" id="SSF51011">
    <property type="entry name" value="Glycosyl hydrolase domain"/>
    <property type="match status" value="1"/>
</dbReference>
<dbReference type="NCBIfam" id="NF006969">
    <property type="entry name" value="PRK09441.1-2"/>
    <property type="match status" value="1"/>
</dbReference>
<gene>
    <name evidence="8" type="ORF">BT63DRAFT_434215</name>
</gene>
<dbReference type="Gene3D" id="3.20.20.80">
    <property type="entry name" value="Glycosidases"/>
    <property type="match status" value="1"/>
</dbReference>
<keyword evidence="6" id="KW-0326">Glycosidase</keyword>
<keyword evidence="4" id="KW-0378">Hydrolase</keyword>
<accession>A0A6A6U1Z8</accession>
<evidence type="ECO:0000256" key="6">
    <source>
        <dbReference type="ARBA" id="ARBA00023295"/>
    </source>
</evidence>
<dbReference type="AlphaFoldDB" id="A0A6A6U1Z8"/>
<evidence type="ECO:0000256" key="2">
    <source>
        <dbReference type="ARBA" id="ARBA00008061"/>
    </source>
</evidence>
<sequence>MGDNQDKKPTPGNSTLLQGFEWHVPADGEHYNRLSSQVEALAGVGITNIWLPPGCKAASPEGNGYDIYDLWDLGEFDQKNSIRTKWGSKEDLLALSKKAHDLNVGLYWDAVLNHKAGADNLEKCRAIEVDPNNRMEDIGEPYEIEAWLGFDFKGRGDKYSAFKWHWDHFTGTDWNQANEKSAIYRILGDNKHWSETVDKEDGNADYMMFADVDYHVEDVVEETKKWGVWITKEVGLKGFRLDAVQHFSEVFTGQWVDNLRKECGDDMFVVGEYWVADTPRLTEWLGKMGHKFSVYDAPLLYNFSRLSTSEGADLRSVFDGSLVQVEPVNAVTVVMNHDTQPGQTVETKIEGYFKPLAYSLILLRDAGYPSIFYGDLYGTQGPHSEPPSCGEKLADLIAARHLYAYGEQNDYFEEANCIGWVRRGTWDKPDGCAVVMSNAGPGQRRMFVGELHAGEKWTDVLGWEQGEIEIGSDGFAEFRCPGVSVSVWVNSKAEGRDKFPVNFDSDIYKKG</sequence>
<evidence type="ECO:0000256" key="5">
    <source>
        <dbReference type="ARBA" id="ARBA00023277"/>
    </source>
</evidence>
<dbReference type="GO" id="GO:0004553">
    <property type="term" value="F:hydrolase activity, hydrolyzing O-glycosyl compounds"/>
    <property type="evidence" value="ECO:0007669"/>
    <property type="project" value="InterPro"/>
</dbReference>
<evidence type="ECO:0000256" key="1">
    <source>
        <dbReference type="ARBA" id="ARBA00001913"/>
    </source>
</evidence>
<dbReference type="InterPro" id="IPR013780">
    <property type="entry name" value="Glyco_hydro_b"/>
</dbReference>
<dbReference type="InterPro" id="IPR017853">
    <property type="entry name" value="GH"/>
</dbReference>
<dbReference type="SUPFAM" id="SSF51445">
    <property type="entry name" value="(Trans)glycosidases"/>
    <property type="match status" value="1"/>
</dbReference>
<evidence type="ECO:0000313" key="8">
    <source>
        <dbReference type="EMBL" id="KAF2665293.1"/>
    </source>
</evidence>
<reference evidence="8" key="1">
    <citation type="journal article" date="2020" name="Stud. Mycol.">
        <title>101 Dothideomycetes genomes: a test case for predicting lifestyles and emergence of pathogens.</title>
        <authorList>
            <person name="Haridas S."/>
            <person name="Albert R."/>
            <person name="Binder M."/>
            <person name="Bloem J."/>
            <person name="Labutti K."/>
            <person name="Salamov A."/>
            <person name="Andreopoulos B."/>
            <person name="Baker S."/>
            <person name="Barry K."/>
            <person name="Bills G."/>
            <person name="Bluhm B."/>
            <person name="Cannon C."/>
            <person name="Castanera R."/>
            <person name="Culley D."/>
            <person name="Daum C."/>
            <person name="Ezra D."/>
            <person name="Gonzalez J."/>
            <person name="Henrissat B."/>
            <person name="Kuo A."/>
            <person name="Liang C."/>
            <person name="Lipzen A."/>
            <person name="Lutzoni F."/>
            <person name="Magnuson J."/>
            <person name="Mondo S."/>
            <person name="Nolan M."/>
            <person name="Ohm R."/>
            <person name="Pangilinan J."/>
            <person name="Park H.-J."/>
            <person name="Ramirez L."/>
            <person name="Alfaro M."/>
            <person name="Sun H."/>
            <person name="Tritt A."/>
            <person name="Yoshinaga Y."/>
            <person name="Zwiers L.-H."/>
            <person name="Turgeon B."/>
            <person name="Goodwin S."/>
            <person name="Spatafora J."/>
            <person name="Crous P."/>
            <person name="Grigoriev I."/>
        </authorList>
    </citation>
    <scope>NUCLEOTIDE SEQUENCE</scope>
    <source>
        <strain evidence="8">CBS 115976</strain>
    </source>
</reference>
<comment type="similarity">
    <text evidence="2">Belongs to the glycosyl hydrolase 13 family.</text>
</comment>
<organism evidence="8 9">
    <name type="scientific">Microthyrium microscopicum</name>
    <dbReference type="NCBI Taxonomy" id="703497"/>
    <lineage>
        <taxon>Eukaryota</taxon>
        <taxon>Fungi</taxon>
        <taxon>Dikarya</taxon>
        <taxon>Ascomycota</taxon>
        <taxon>Pezizomycotina</taxon>
        <taxon>Dothideomycetes</taxon>
        <taxon>Dothideomycetes incertae sedis</taxon>
        <taxon>Microthyriales</taxon>
        <taxon>Microthyriaceae</taxon>
        <taxon>Microthyrium</taxon>
    </lineage>
</organism>
<dbReference type="SMART" id="SM00642">
    <property type="entry name" value="Aamy"/>
    <property type="match status" value="1"/>
</dbReference>
<dbReference type="Gene3D" id="2.60.40.1180">
    <property type="entry name" value="Golgi alpha-mannosidase II"/>
    <property type="match status" value="1"/>
</dbReference>
<dbReference type="InterPro" id="IPR006047">
    <property type="entry name" value="GH13_cat_dom"/>
</dbReference>
<dbReference type="PIRSF" id="PIRSF001021">
    <property type="entry name" value="Alph-amls_thrmst"/>
    <property type="match status" value="1"/>
</dbReference>
<feature type="domain" description="Glycosyl hydrolase family 13 catalytic" evidence="7">
    <location>
        <begin position="14"/>
        <end position="400"/>
    </location>
</feature>
<keyword evidence="9" id="KW-1185">Reference proteome</keyword>
<dbReference type="Pfam" id="PF00128">
    <property type="entry name" value="Alpha-amylase"/>
    <property type="match status" value="1"/>
</dbReference>
<dbReference type="GO" id="GO:0005975">
    <property type="term" value="P:carbohydrate metabolic process"/>
    <property type="evidence" value="ECO:0007669"/>
    <property type="project" value="InterPro"/>
</dbReference>
<comment type="cofactor">
    <cofactor evidence="1">
        <name>Ca(2+)</name>
        <dbReference type="ChEBI" id="CHEBI:29108"/>
    </cofactor>
</comment>
<dbReference type="Proteomes" id="UP000799302">
    <property type="component" value="Unassembled WGS sequence"/>
</dbReference>
<evidence type="ECO:0000256" key="3">
    <source>
        <dbReference type="ARBA" id="ARBA00022723"/>
    </source>
</evidence>
<evidence type="ECO:0000259" key="7">
    <source>
        <dbReference type="SMART" id="SM00642"/>
    </source>
</evidence>
<name>A0A6A6U1Z8_9PEZI</name>
<dbReference type="NCBIfam" id="NF006968">
    <property type="entry name" value="PRK09441.1-1"/>
    <property type="match status" value="1"/>
</dbReference>